<comment type="caution">
    <text evidence="1">The sequence shown here is derived from an EMBL/GenBank/DDBJ whole genome shotgun (WGS) entry which is preliminary data.</text>
</comment>
<dbReference type="EMBL" id="BROD01000001">
    <property type="protein sequence ID" value="GKX68260.1"/>
    <property type="molecule type" value="Genomic_DNA"/>
</dbReference>
<keyword evidence="1" id="KW-0489">Methyltransferase</keyword>
<keyword evidence="2" id="KW-1185">Reference proteome</keyword>
<evidence type="ECO:0000313" key="1">
    <source>
        <dbReference type="EMBL" id="GKX68260.1"/>
    </source>
</evidence>
<sequence length="371" mass="43142">MTTVKLKIAELRKNKGIGQQELAEVLGVSFQSVSKWETGVTMPDITLLPSIAEYFDVSVDELLGIKPLRYQTYIPKDTDNRDNWNGKTDKLYKNRKYFWNDEYLKHLIENVWHVNSPINAIEYRCGEGQLGLKLLELLPKGSTYTGVDNEYFTNKAKVNFDKTNFDAKFIASDIYSLETQNSYDMVICQAGLRHMNKPMEVLKKMVASVKKDGLVVCVDVNREFENDGLYIDEVNYDYLCTAFDFHDVWRKELECEGRDYAIGMRLPFYMEHLGLHDIDIRMNDKVMYANHNMSDYNEKAQDFIEINGLDKSFNVSNQENTVELLMSRGIGRVEAEAYITLQSRIADYFRDKQKRRSFLKVQGLLITYGRK</sequence>
<dbReference type="Proteomes" id="UP001058074">
    <property type="component" value="Unassembled WGS sequence"/>
</dbReference>
<name>A0ACB5RGP0_9CLOT</name>
<protein>
    <submittedName>
        <fullName evidence="1">Class I SAM-dependent methyltransferase</fullName>
    </submittedName>
</protein>
<reference evidence="1" key="1">
    <citation type="journal article" date="2025" name="Int. J. Syst. Evol. Microbiol.">
        <title>Inconstantimicrobium mannanitabidum sp. nov., a novel member of the family Clostridiaceae isolated from anoxic soil under the treatment of reductive soil disinfestation.</title>
        <authorList>
            <person name="Ueki A."/>
            <person name="Tonouchi A."/>
            <person name="Honma S."/>
            <person name="Kaku N."/>
            <person name="Ueki K."/>
        </authorList>
    </citation>
    <scope>NUCLEOTIDE SEQUENCE</scope>
    <source>
        <strain evidence="1">TW13</strain>
    </source>
</reference>
<gene>
    <name evidence="1" type="ORF">rsdtw13_35180</name>
</gene>
<organism evidence="1 2">
    <name type="scientific">Inconstantimicrobium mannanitabidum</name>
    <dbReference type="NCBI Taxonomy" id="1604901"/>
    <lineage>
        <taxon>Bacteria</taxon>
        <taxon>Bacillati</taxon>
        <taxon>Bacillota</taxon>
        <taxon>Clostridia</taxon>
        <taxon>Eubacteriales</taxon>
        <taxon>Clostridiaceae</taxon>
        <taxon>Inconstantimicrobium</taxon>
    </lineage>
</organism>
<keyword evidence="1" id="KW-0808">Transferase</keyword>
<proteinExistence type="predicted"/>
<evidence type="ECO:0000313" key="2">
    <source>
        <dbReference type="Proteomes" id="UP001058074"/>
    </source>
</evidence>
<accession>A0ACB5RGP0</accession>